<dbReference type="GO" id="GO:0051252">
    <property type="term" value="P:regulation of RNA metabolic process"/>
    <property type="evidence" value="ECO:0007669"/>
    <property type="project" value="UniProtKB-ARBA"/>
</dbReference>
<dbReference type="InterPro" id="IPR000504">
    <property type="entry name" value="RRM_dom"/>
</dbReference>
<feature type="domain" description="RRM" evidence="5">
    <location>
        <begin position="311"/>
        <end position="382"/>
    </location>
</feature>
<feature type="compositionally biased region" description="Low complexity" evidence="4">
    <location>
        <begin position="392"/>
        <end position="424"/>
    </location>
</feature>
<reference evidence="7" key="1">
    <citation type="submission" date="2015-06" db="EMBL/GenBank/DDBJ databases">
        <title>Expansion of signal transduction pathways in fungi by whole-genome duplication.</title>
        <authorList>
            <consortium name="DOE Joint Genome Institute"/>
            <person name="Corrochano L.M."/>
            <person name="Kuo A."/>
            <person name="Marcet-Houben M."/>
            <person name="Polaino S."/>
            <person name="Salamov A."/>
            <person name="Villalobos J.M."/>
            <person name="Alvarez M.I."/>
            <person name="Avalos J."/>
            <person name="Benito E.P."/>
            <person name="Benoit I."/>
            <person name="Burger G."/>
            <person name="Camino L.P."/>
            <person name="Canovas D."/>
            <person name="Cerda-Olmedo E."/>
            <person name="Cheng J.-F."/>
            <person name="Dominguez A."/>
            <person name="Elias M."/>
            <person name="Eslava A.P."/>
            <person name="Glaser F."/>
            <person name="Grimwood J."/>
            <person name="Gutierrez G."/>
            <person name="Heitman J."/>
            <person name="Henrissat B."/>
            <person name="Iturriaga E.A."/>
            <person name="Lang B.F."/>
            <person name="Lavin J.L."/>
            <person name="Lee S."/>
            <person name="Li W."/>
            <person name="Lindquist E."/>
            <person name="Lopez-Garcia S."/>
            <person name="Luque E.M."/>
            <person name="Marcos A.T."/>
            <person name="Martin J."/>
            <person name="McCluskey K."/>
            <person name="Medina H.R."/>
            <person name="Miralles-Duran A."/>
            <person name="Miyazaki A."/>
            <person name="Munoz-Torres E."/>
            <person name="Oguiza J.A."/>
            <person name="Ohm R."/>
            <person name="Olmedo M."/>
            <person name="Orejas M."/>
            <person name="Ortiz-Castellanos L."/>
            <person name="Pisabarro A.G."/>
            <person name="Rodriguez-Romero J."/>
            <person name="Ruiz-Herrera J."/>
            <person name="Ruiz-Vazquez R."/>
            <person name="Sanz C."/>
            <person name="Schackwitz W."/>
            <person name="Schmutz J."/>
            <person name="Shahriari M."/>
            <person name="Shelest E."/>
            <person name="Silva-Franco F."/>
            <person name="Soanes D."/>
            <person name="Syed K."/>
            <person name="Tagua V.G."/>
            <person name="Talbot N.J."/>
            <person name="Thon M."/>
            <person name="De vries R.P."/>
            <person name="Wiebenga A."/>
            <person name="Yadav J.S."/>
            <person name="Braun E.L."/>
            <person name="Baker S."/>
            <person name="Garre V."/>
            <person name="Horwitz B."/>
            <person name="Torres-Martinez S."/>
            <person name="Idnurm A."/>
            <person name="Herrera-Estrella A."/>
            <person name="Gabaldon T."/>
            <person name="Grigoriev I.V."/>
        </authorList>
    </citation>
    <scope>NUCLEOTIDE SEQUENCE [LARGE SCALE GENOMIC DNA]</scope>
    <source>
        <strain evidence="7">NRRL 1555(-)</strain>
    </source>
</reference>
<dbReference type="PANTHER" id="PTHR14089:SF8">
    <property type="entry name" value="RNA-BINDING PROTEIN MRN1"/>
    <property type="match status" value="1"/>
</dbReference>
<evidence type="ECO:0000256" key="3">
    <source>
        <dbReference type="PROSITE-ProRule" id="PRU00176"/>
    </source>
</evidence>
<dbReference type="AlphaFoldDB" id="A0A167KWF8"/>
<dbReference type="GO" id="GO:0000398">
    <property type="term" value="P:mRNA splicing, via spliceosome"/>
    <property type="evidence" value="ECO:0007669"/>
    <property type="project" value="TreeGrafter"/>
</dbReference>
<dbReference type="InParanoid" id="A0A167KWF8"/>
<feature type="domain" description="RRM" evidence="5">
    <location>
        <begin position="101"/>
        <end position="174"/>
    </location>
</feature>
<dbReference type="VEuPathDB" id="FungiDB:PHYBLDRAFT_136143"/>
<evidence type="ECO:0000313" key="6">
    <source>
        <dbReference type="EMBL" id="OAD69046.1"/>
    </source>
</evidence>
<evidence type="ECO:0000256" key="4">
    <source>
        <dbReference type="SAM" id="MobiDB-lite"/>
    </source>
</evidence>
<dbReference type="EMBL" id="KV440993">
    <property type="protein sequence ID" value="OAD69046.1"/>
    <property type="molecule type" value="Genomic_DNA"/>
</dbReference>
<feature type="compositionally biased region" description="Polar residues" evidence="4">
    <location>
        <begin position="425"/>
        <end position="444"/>
    </location>
</feature>
<evidence type="ECO:0000259" key="5">
    <source>
        <dbReference type="PROSITE" id="PS50102"/>
    </source>
</evidence>
<evidence type="ECO:0000256" key="1">
    <source>
        <dbReference type="ARBA" id="ARBA00022737"/>
    </source>
</evidence>
<gene>
    <name evidence="6" type="ORF">PHYBLDRAFT_136143</name>
</gene>
<dbReference type="SUPFAM" id="SSF54928">
    <property type="entry name" value="RNA-binding domain, RBD"/>
    <property type="match status" value="3"/>
</dbReference>
<dbReference type="Gene3D" id="3.30.70.330">
    <property type="match status" value="4"/>
</dbReference>
<dbReference type="PANTHER" id="PTHR14089">
    <property type="entry name" value="PRE-MRNA-SPLICING FACTOR RBM22"/>
    <property type="match status" value="1"/>
</dbReference>
<keyword evidence="7" id="KW-1185">Reference proteome</keyword>
<evidence type="ECO:0000256" key="2">
    <source>
        <dbReference type="ARBA" id="ARBA00022884"/>
    </source>
</evidence>
<dbReference type="InterPro" id="IPR012677">
    <property type="entry name" value="Nucleotide-bd_a/b_plait_sf"/>
</dbReference>
<dbReference type="Proteomes" id="UP000077315">
    <property type="component" value="Unassembled WGS sequence"/>
</dbReference>
<keyword evidence="2 3" id="KW-0694">RNA-binding</keyword>
<feature type="domain" description="RRM" evidence="5">
    <location>
        <begin position="221"/>
        <end position="294"/>
    </location>
</feature>
<dbReference type="GO" id="GO:0010494">
    <property type="term" value="C:cytoplasmic stress granule"/>
    <property type="evidence" value="ECO:0007669"/>
    <property type="project" value="TreeGrafter"/>
</dbReference>
<dbReference type="STRING" id="763407.A0A167KWF8"/>
<dbReference type="InterPro" id="IPR039171">
    <property type="entry name" value="Cwc2/Slt11"/>
</dbReference>
<proteinExistence type="predicted"/>
<dbReference type="PROSITE" id="PS50102">
    <property type="entry name" value="RRM"/>
    <property type="match status" value="4"/>
</dbReference>
<dbReference type="FunFam" id="3.30.70.330:FF:000120">
    <property type="entry name" value="Negative regulator of differentiation 1"/>
    <property type="match status" value="2"/>
</dbReference>
<accession>A0A167KWF8</accession>
<name>A0A167KWF8_PHYB8</name>
<dbReference type="GO" id="GO:0010468">
    <property type="term" value="P:regulation of gene expression"/>
    <property type="evidence" value="ECO:0007669"/>
    <property type="project" value="UniProtKB-ARBA"/>
</dbReference>
<feature type="domain" description="RRM" evidence="5">
    <location>
        <begin position="11"/>
        <end position="84"/>
    </location>
</feature>
<protein>
    <recommendedName>
        <fullName evidence="5">RRM domain-containing protein</fullName>
    </recommendedName>
</protein>
<dbReference type="SMART" id="SM00360">
    <property type="entry name" value="RRM"/>
    <property type="match status" value="4"/>
</dbReference>
<organism evidence="6 7">
    <name type="scientific">Phycomyces blakesleeanus (strain ATCC 8743b / DSM 1359 / FGSC 10004 / NBRC 33097 / NRRL 1555)</name>
    <dbReference type="NCBI Taxonomy" id="763407"/>
    <lineage>
        <taxon>Eukaryota</taxon>
        <taxon>Fungi</taxon>
        <taxon>Fungi incertae sedis</taxon>
        <taxon>Mucoromycota</taxon>
        <taxon>Mucoromycotina</taxon>
        <taxon>Mucoromycetes</taxon>
        <taxon>Mucorales</taxon>
        <taxon>Phycomycetaceae</taxon>
        <taxon>Phycomyces</taxon>
    </lineage>
</organism>
<keyword evidence="1" id="KW-0677">Repeat</keyword>
<dbReference type="GeneID" id="28990673"/>
<dbReference type="InterPro" id="IPR035979">
    <property type="entry name" value="RBD_domain_sf"/>
</dbReference>
<dbReference type="OrthoDB" id="6407164at2759"/>
<feature type="region of interest" description="Disordered" evidence="4">
    <location>
        <begin position="383"/>
        <end position="444"/>
    </location>
</feature>
<evidence type="ECO:0000313" key="7">
    <source>
        <dbReference type="Proteomes" id="UP000077315"/>
    </source>
</evidence>
<dbReference type="RefSeq" id="XP_018287086.1">
    <property type="nucleotide sequence ID" value="XM_018429767.1"/>
</dbReference>
<sequence length="444" mass="48009">MTTSGRTDISRTIYLGSVPKEATPAEILTQVKTGAVDSFKILPDRNCAFLTFVDPASAQAFYQEYLSRKLTVQGQDLRVGWGKPSLVATQTQAALNVGATRNVYIGNLSTSSTEESLEEELSKFGQIEHVKILRDKNIAFVHFTSIVSAVKCVNALPSEPAWSSRRINFGKDRCAYVPKNGISATFGFDPYASGGMNTASMMSQAYGMSSNPMSAISVTLRTLYVGGIMPEATCEDLCNSIRGGVLFQIRFIPEKHFAFVTFVDANAALSVYNHANTSGLVVKGRRVRVGWGKPSGIPSTVALAVQTGASRNVYVGGIEDEMTEERLREDFSEFGEIELINTLKEKNCAFVNFTCMMNAMKALAGIKENPVYANYKINYGKDRCGNPPKRQANPNSANGNSSNGHTSITHSAGATGSTTGSLTHQNDSSGYTQDTSTSAVKYEE</sequence>
<dbReference type="Pfam" id="PF00076">
    <property type="entry name" value="RRM_1"/>
    <property type="match status" value="2"/>
</dbReference>
<dbReference type="GO" id="GO:0003729">
    <property type="term" value="F:mRNA binding"/>
    <property type="evidence" value="ECO:0007669"/>
    <property type="project" value="TreeGrafter"/>
</dbReference>